<dbReference type="AlphaFoldDB" id="A0A1E1MWR8"/>
<dbReference type="EMBL" id="FJVC01001102">
    <property type="protein sequence ID" value="CZT53509.1"/>
    <property type="molecule type" value="Genomic_DNA"/>
</dbReference>
<gene>
    <name evidence="2" type="ORF">RSE6_15124</name>
</gene>
<name>A0A1E1MWR8_RHYSE</name>
<feature type="compositionally biased region" description="Acidic residues" evidence="1">
    <location>
        <begin position="164"/>
        <end position="179"/>
    </location>
</feature>
<dbReference type="Proteomes" id="UP000177625">
    <property type="component" value="Unassembled WGS sequence"/>
</dbReference>
<organism evidence="2 3">
    <name type="scientific">Rhynchosporium secalis</name>
    <name type="common">Barley scald fungus</name>
    <dbReference type="NCBI Taxonomy" id="38038"/>
    <lineage>
        <taxon>Eukaryota</taxon>
        <taxon>Fungi</taxon>
        <taxon>Dikarya</taxon>
        <taxon>Ascomycota</taxon>
        <taxon>Pezizomycotina</taxon>
        <taxon>Leotiomycetes</taxon>
        <taxon>Helotiales</taxon>
        <taxon>Ploettnerulaceae</taxon>
        <taxon>Rhynchosporium</taxon>
    </lineage>
</organism>
<evidence type="ECO:0000256" key="1">
    <source>
        <dbReference type="SAM" id="MobiDB-lite"/>
    </source>
</evidence>
<evidence type="ECO:0000313" key="2">
    <source>
        <dbReference type="EMBL" id="CZT53509.1"/>
    </source>
</evidence>
<reference evidence="3" key="1">
    <citation type="submission" date="2016-03" db="EMBL/GenBank/DDBJ databases">
        <authorList>
            <person name="Guldener U."/>
        </authorList>
    </citation>
    <scope>NUCLEOTIDE SEQUENCE [LARGE SCALE GENOMIC DNA]</scope>
</reference>
<keyword evidence="3" id="KW-1185">Reference proteome</keyword>
<evidence type="ECO:0000313" key="3">
    <source>
        <dbReference type="Proteomes" id="UP000177625"/>
    </source>
</evidence>
<feature type="compositionally biased region" description="Acidic residues" evidence="1">
    <location>
        <begin position="188"/>
        <end position="197"/>
    </location>
</feature>
<accession>A0A1E1MWR8</accession>
<proteinExistence type="predicted"/>
<feature type="region of interest" description="Disordered" evidence="1">
    <location>
        <begin position="153"/>
        <end position="229"/>
    </location>
</feature>
<sequence>MVHASDTLYDLEGWAQRKVLWVENLSKLQVFLELRGIMEGHSYSWHCINEFLQARFDEGSLEISPVDGDILFEWNNLCDEKRTWEKTGHLSINDAGFNMDCLINLMILPFQAGLGNEVRRLVTRNIDKPNVSTVDLGVGPGESESLRYRTGSWFMTDGDTSSSESEDSEYVDDEVETDDEGVKHLDEGVGDLDEGESDEARYEDKGVGSGYESLSENGSDEEKSDYFGDSSLESEVEIDDEDIEGLGVKVVDIDDDDEISDFLL</sequence>
<protein>
    <submittedName>
        <fullName evidence="2">Uncharacterized protein</fullName>
    </submittedName>
</protein>